<feature type="transmembrane region" description="Helical" evidence="1">
    <location>
        <begin position="34"/>
        <end position="57"/>
    </location>
</feature>
<accession>A0A8J3N4L8</accession>
<evidence type="ECO:0000256" key="1">
    <source>
        <dbReference type="SAM" id="Phobius"/>
    </source>
</evidence>
<evidence type="ECO:0000313" key="3">
    <source>
        <dbReference type="Proteomes" id="UP000597444"/>
    </source>
</evidence>
<protein>
    <submittedName>
        <fullName evidence="2">Uncharacterized protein</fullName>
    </submittedName>
</protein>
<dbReference type="PROSITE" id="PS51257">
    <property type="entry name" value="PROKAR_LIPOPROTEIN"/>
    <property type="match status" value="1"/>
</dbReference>
<evidence type="ECO:0000313" key="2">
    <source>
        <dbReference type="EMBL" id="GHO95470.1"/>
    </source>
</evidence>
<keyword evidence="1" id="KW-0472">Membrane</keyword>
<keyword evidence="1" id="KW-1133">Transmembrane helix</keyword>
<reference evidence="2" key="1">
    <citation type="submission" date="2020-10" db="EMBL/GenBank/DDBJ databases">
        <title>Taxonomic study of unclassified bacteria belonging to the class Ktedonobacteria.</title>
        <authorList>
            <person name="Yabe S."/>
            <person name="Wang C.M."/>
            <person name="Zheng Y."/>
            <person name="Sakai Y."/>
            <person name="Cavaletti L."/>
            <person name="Monciardini P."/>
            <person name="Donadio S."/>
        </authorList>
    </citation>
    <scope>NUCLEOTIDE SEQUENCE</scope>
    <source>
        <strain evidence="2">ID150040</strain>
    </source>
</reference>
<organism evidence="2 3">
    <name type="scientific">Reticulibacter mediterranei</name>
    <dbReference type="NCBI Taxonomy" id="2778369"/>
    <lineage>
        <taxon>Bacteria</taxon>
        <taxon>Bacillati</taxon>
        <taxon>Chloroflexota</taxon>
        <taxon>Ktedonobacteria</taxon>
        <taxon>Ktedonobacterales</taxon>
        <taxon>Reticulibacteraceae</taxon>
        <taxon>Reticulibacter</taxon>
    </lineage>
</organism>
<dbReference type="EMBL" id="BNJK01000001">
    <property type="protein sequence ID" value="GHO95470.1"/>
    <property type="molecule type" value="Genomic_DNA"/>
</dbReference>
<keyword evidence="1" id="KW-0812">Transmembrane</keyword>
<comment type="caution">
    <text evidence="2">The sequence shown here is derived from an EMBL/GenBank/DDBJ whole genome shotgun (WGS) entry which is preliminary data.</text>
</comment>
<keyword evidence="3" id="KW-1185">Reference proteome</keyword>
<dbReference type="RefSeq" id="WP_220206147.1">
    <property type="nucleotide sequence ID" value="NZ_BNJK01000001.1"/>
</dbReference>
<proteinExistence type="predicted"/>
<dbReference type="AlphaFoldDB" id="A0A8J3N4L8"/>
<gene>
    <name evidence="2" type="ORF">KSF_055180</name>
</gene>
<sequence length="61" mass="7175">MQRRKQAWRYLAFIFAIFWIIFACVLILSDFPFLVISMALTVVAVFSAIIVALSWAYQNNW</sequence>
<name>A0A8J3N4L8_9CHLR</name>
<dbReference type="Proteomes" id="UP000597444">
    <property type="component" value="Unassembled WGS sequence"/>
</dbReference>
<feature type="transmembrane region" description="Helical" evidence="1">
    <location>
        <begin position="7"/>
        <end position="28"/>
    </location>
</feature>